<keyword evidence="6" id="KW-0106">Calcium</keyword>
<dbReference type="GO" id="GO:0016020">
    <property type="term" value="C:membrane"/>
    <property type="evidence" value="ECO:0007669"/>
    <property type="project" value="InterPro"/>
</dbReference>
<evidence type="ECO:0000256" key="1">
    <source>
        <dbReference type="ARBA" id="ARBA00004240"/>
    </source>
</evidence>
<dbReference type="GO" id="GO:0004571">
    <property type="term" value="F:mannosyl-oligosaccharide 1,2-alpha-mannosidase activity"/>
    <property type="evidence" value="ECO:0007669"/>
    <property type="project" value="InterPro"/>
</dbReference>
<dbReference type="SUPFAM" id="SSF52025">
    <property type="entry name" value="PA domain"/>
    <property type="match status" value="1"/>
</dbReference>
<dbReference type="PRINTS" id="PR00747">
    <property type="entry name" value="GLYHDRLASE47"/>
</dbReference>
<evidence type="ECO:0000256" key="5">
    <source>
        <dbReference type="PIRSR" id="PIRSR601382-1"/>
    </source>
</evidence>
<dbReference type="Pfam" id="PF02225">
    <property type="entry name" value="PA"/>
    <property type="match status" value="1"/>
</dbReference>
<comment type="cofactor">
    <cofactor evidence="6">
        <name>Ca(2+)</name>
        <dbReference type="ChEBI" id="CHEBI:29108"/>
    </cofactor>
</comment>
<dbReference type="InterPro" id="IPR003137">
    <property type="entry name" value="PA_domain"/>
</dbReference>
<sequence>MACDALIWGLLFVGCSVQILWAISEDDPLEYMSKEEKEALKEEARDMFYHAYNAYMDNAYPADELMPLSCKGRYRGSEPNRGDIDSTLGNFSLTLVDTLDTLVVLGDLEEFENAVKLVTRDVSFDTDIIVSLFETNIRMLGGLLSGHILAEYLQQRADIMPWYRGELLDLAKDLGYRFLPAFNTTTGIPYGRINLKHGMKGVPMEVSKETCTACAGSMILEMAALSRLTGEPIFEEKAQKAMDVLWRMRHRGTDLMGSVLNVNSGDWVRRDSGVGAGIDSYYEYCLKAYILLGDEKYLGRFNKHYQAVMKYVSQGPMLLDVHMHRPNTNSKNFMDALLAFWPGLQVLKGDIKPAVETHEMLYQVMQRHNFIPEAFTTDFQVHWGHHPLRPEFLESTYFLYRATGDHYYLKVGRKVLKSLQTYARVPCGYAAVSDVRTNKHDDTMDSFVLSETFKYLFLLFAEPGELVLDLDEFIFTTEGHLLPLTLASIRTNISSDFERDIVHVDEFDRTCPNSLHLFPASVRQPLRNMVEDVCPRRSIKRRLSASQFQANNLEHLKILSDMGITTLTLADGRVQLLHTFSNAKTTQDSEEGLLFMQEMVELSKMQMQQPETKPQTVTFTRPNTDPLERVTLLAGPAQFGPELQNFDKITGKVIFTHPPAACTDLQNADKLAGKIVIVNRGNCMFIEKARRIQKAGALAGIVLDNIAGSSAATSPMFAMSGDGKEIDDVTIPVVFLFFTEAAELMKAINAADGDLTVTLGIYSSKEEIQLKAPTDLSLFERLKGSLKSILSRHMTPQATPIGSSLDITIPLIESQEDQEDAIDFHYFHAEIIKDSLGGEIRITAASEAAIIILRPVSTSIEILWHQLKEVFVNQIFLNSKQNKGIRIRSFILESYYNWVNRARGVLTKTSLSYKVRWFLSELLVVSPNSSIKKIGQLLELNKQKLLKQYLLTNMDTMVLNLKTVATKLKNIKSVRPKMEQLLKISESAITQLENYSFLRHLLIDLFDEEDEIINQHIALLDRNHAEVHTIYQEILIDGVQRHLEKLGEEDNSYYDILIADLQKNLKSVDKDENLLGKTKESDLAVAEFINDSNGGKEEIEAKNINILKKEKKSSTEKIEDFEYFILTEIEKAVKYSEQNILEKYEDVNSELKSAVIQDKRNKDAVKSDIILHSSKNQSEGDDKKNKVQSSIEKKIGLQTAKAVNVKFQKLTIKKKQEKKSSANSISNTNKYHVSDIPTTMDTNVGAVFLNKRRTSLQGIQKDVIANKIIFTDPLEEFKKLIWATNKGKVFQEKSQISDIRYNTIKLSELKYEKKYMSKNEDEKTKPKLYIAKHIDDEL</sequence>
<dbReference type="InterPro" id="IPR012341">
    <property type="entry name" value="6hp_glycosidase-like_sf"/>
</dbReference>
<comment type="subcellular location">
    <subcellularLocation>
        <location evidence="1">Endoplasmic reticulum</location>
    </subcellularLocation>
</comment>
<feature type="active site" description="Proton donor" evidence="5">
    <location>
        <position position="134"/>
    </location>
</feature>
<dbReference type="GO" id="GO:1904380">
    <property type="term" value="P:endoplasmic reticulum mannose trimming"/>
    <property type="evidence" value="ECO:0007669"/>
    <property type="project" value="InterPro"/>
</dbReference>
<dbReference type="Gene3D" id="3.50.30.30">
    <property type="match status" value="1"/>
</dbReference>
<evidence type="ECO:0000259" key="9">
    <source>
        <dbReference type="Pfam" id="PF02225"/>
    </source>
</evidence>
<evidence type="ECO:0000313" key="11">
    <source>
        <dbReference type="Proteomes" id="UP001497644"/>
    </source>
</evidence>
<feature type="domain" description="PA" evidence="9">
    <location>
        <begin position="650"/>
        <end position="744"/>
    </location>
</feature>
<dbReference type="EMBL" id="OZ034825">
    <property type="protein sequence ID" value="CAL1680910.1"/>
    <property type="molecule type" value="Genomic_DNA"/>
</dbReference>
<protein>
    <recommendedName>
        <fullName evidence="7">alpha-1,2-Mannosidase</fullName>
        <ecNumber evidence="7">3.2.1.-</ecNumber>
    </recommendedName>
</protein>
<dbReference type="SUPFAM" id="SSF48225">
    <property type="entry name" value="Seven-hairpin glycosidases"/>
    <property type="match status" value="1"/>
</dbReference>
<dbReference type="Proteomes" id="UP001497644">
    <property type="component" value="Chromosome 2"/>
</dbReference>
<feature type="active site" description="Proton donor" evidence="5">
    <location>
        <position position="373"/>
    </location>
</feature>
<dbReference type="GO" id="GO:0044322">
    <property type="term" value="C:endoplasmic reticulum quality control compartment"/>
    <property type="evidence" value="ECO:0007669"/>
    <property type="project" value="GOC"/>
</dbReference>
<dbReference type="InterPro" id="IPR001382">
    <property type="entry name" value="Glyco_hydro_47"/>
</dbReference>
<evidence type="ECO:0000256" key="2">
    <source>
        <dbReference type="ARBA" id="ARBA00007658"/>
    </source>
</evidence>
<evidence type="ECO:0000256" key="8">
    <source>
        <dbReference type="SAM" id="SignalP"/>
    </source>
</evidence>
<keyword evidence="4" id="KW-0325">Glycoprotein</keyword>
<reference evidence="10" key="1">
    <citation type="submission" date="2024-04" db="EMBL/GenBank/DDBJ databases">
        <authorList>
            <consortium name="Molecular Ecology Group"/>
        </authorList>
    </citation>
    <scope>NUCLEOTIDE SEQUENCE</scope>
</reference>
<evidence type="ECO:0000313" key="10">
    <source>
        <dbReference type="EMBL" id="CAL1680910.1"/>
    </source>
</evidence>
<name>A0AAV2NMD5_9HYME</name>
<feature type="active site" evidence="5">
    <location>
        <position position="279"/>
    </location>
</feature>
<evidence type="ECO:0000256" key="3">
    <source>
        <dbReference type="ARBA" id="ARBA00022824"/>
    </source>
</evidence>
<comment type="similarity">
    <text evidence="2 7">Belongs to the glycosyl hydrolase 47 family.</text>
</comment>
<keyword evidence="3" id="KW-0256">Endoplasmic reticulum</keyword>
<keyword evidence="7" id="KW-0378">Hydrolase</keyword>
<organism evidence="10 11">
    <name type="scientific">Lasius platythorax</name>
    <dbReference type="NCBI Taxonomy" id="488582"/>
    <lineage>
        <taxon>Eukaryota</taxon>
        <taxon>Metazoa</taxon>
        <taxon>Ecdysozoa</taxon>
        <taxon>Arthropoda</taxon>
        <taxon>Hexapoda</taxon>
        <taxon>Insecta</taxon>
        <taxon>Pterygota</taxon>
        <taxon>Neoptera</taxon>
        <taxon>Endopterygota</taxon>
        <taxon>Hymenoptera</taxon>
        <taxon>Apocrita</taxon>
        <taxon>Aculeata</taxon>
        <taxon>Formicoidea</taxon>
        <taxon>Formicidae</taxon>
        <taxon>Formicinae</taxon>
        <taxon>Lasius</taxon>
        <taxon>Lasius</taxon>
    </lineage>
</organism>
<evidence type="ECO:0000256" key="7">
    <source>
        <dbReference type="RuleBase" id="RU361193"/>
    </source>
</evidence>
<keyword evidence="6" id="KW-0479">Metal-binding</keyword>
<dbReference type="Gene3D" id="1.50.10.10">
    <property type="match status" value="1"/>
</dbReference>
<keyword evidence="7" id="KW-0326">Glycosidase</keyword>
<keyword evidence="8" id="KW-0732">Signal</keyword>
<dbReference type="PANTHER" id="PTHR45679">
    <property type="entry name" value="ER DEGRADATION-ENHANCING ALPHA-MANNOSIDASE-LIKE PROTEIN 2"/>
    <property type="match status" value="1"/>
</dbReference>
<dbReference type="GO" id="GO:0005509">
    <property type="term" value="F:calcium ion binding"/>
    <property type="evidence" value="ECO:0007669"/>
    <property type="project" value="InterPro"/>
</dbReference>
<dbReference type="Pfam" id="PF01532">
    <property type="entry name" value="Glyco_hydro_47"/>
    <property type="match status" value="1"/>
</dbReference>
<keyword evidence="11" id="KW-1185">Reference proteome</keyword>
<evidence type="ECO:0000256" key="6">
    <source>
        <dbReference type="PIRSR" id="PIRSR601382-2"/>
    </source>
</evidence>
<dbReference type="EC" id="3.2.1.-" evidence="7"/>
<dbReference type="InterPro" id="IPR044674">
    <property type="entry name" value="EDEM1/2/3"/>
</dbReference>
<feature type="active site" evidence="5">
    <location>
        <position position="391"/>
    </location>
</feature>
<feature type="signal peptide" evidence="8">
    <location>
        <begin position="1"/>
        <end position="22"/>
    </location>
</feature>
<proteinExistence type="inferred from homology"/>
<evidence type="ECO:0000256" key="4">
    <source>
        <dbReference type="ARBA" id="ARBA00023180"/>
    </source>
</evidence>
<dbReference type="GO" id="GO:0005975">
    <property type="term" value="P:carbohydrate metabolic process"/>
    <property type="evidence" value="ECO:0007669"/>
    <property type="project" value="InterPro"/>
</dbReference>
<feature type="chain" id="PRO_5043606913" description="alpha-1,2-Mannosidase" evidence="8">
    <location>
        <begin position="23"/>
        <end position="1338"/>
    </location>
</feature>
<dbReference type="InterPro" id="IPR046450">
    <property type="entry name" value="PA_dom_sf"/>
</dbReference>
<dbReference type="PANTHER" id="PTHR45679:SF2">
    <property type="entry name" value="ER DEGRADATION-ENHANCING ALPHA-MANNOSIDASE-LIKE PROTEIN 3"/>
    <property type="match status" value="1"/>
</dbReference>
<dbReference type="InterPro" id="IPR036026">
    <property type="entry name" value="Seven-hairpin_glycosidases"/>
</dbReference>
<gene>
    <name evidence="10" type="ORF">LPLAT_LOCUS6855</name>
</gene>
<accession>A0AAV2NMD5</accession>
<feature type="binding site" evidence="6">
    <location>
        <position position="477"/>
    </location>
    <ligand>
        <name>Ca(2+)</name>
        <dbReference type="ChEBI" id="CHEBI:29108"/>
    </ligand>
</feature>